<evidence type="ECO:0000313" key="2">
    <source>
        <dbReference type="EMBL" id="NKY22178.1"/>
    </source>
</evidence>
<gene>
    <name evidence="2" type="ORF">HGA03_05805</name>
</gene>
<dbReference type="InterPro" id="IPR010093">
    <property type="entry name" value="SinI_DNA-bd"/>
</dbReference>
<comment type="caution">
    <text evidence="2">The sequence shown here is derived from an EMBL/GenBank/DDBJ whole genome shotgun (WGS) entry which is preliminary data.</text>
</comment>
<dbReference type="RefSeq" id="WP_168629280.1">
    <property type="nucleotide sequence ID" value="NZ_BONL01000033.1"/>
</dbReference>
<dbReference type="Pfam" id="PF12728">
    <property type="entry name" value="HTH_17"/>
    <property type="match status" value="1"/>
</dbReference>
<dbReference type="AlphaFoldDB" id="A0A7X6QYJ3"/>
<dbReference type="GO" id="GO:0003677">
    <property type="term" value="F:DNA binding"/>
    <property type="evidence" value="ECO:0007669"/>
    <property type="project" value="InterPro"/>
</dbReference>
<evidence type="ECO:0000259" key="1">
    <source>
        <dbReference type="Pfam" id="PF12728"/>
    </source>
</evidence>
<dbReference type="InterPro" id="IPR041657">
    <property type="entry name" value="HTH_17"/>
</dbReference>
<accession>A0A7X6QYJ3</accession>
<dbReference type="EMBL" id="JAAXOX010000002">
    <property type="protein sequence ID" value="NKY22178.1"/>
    <property type="molecule type" value="Genomic_DNA"/>
</dbReference>
<protein>
    <submittedName>
        <fullName evidence="2">Helix-turn-helix domain-containing protein</fullName>
    </submittedName>
</protein>
<evidence type="ECO:0000313" key="3">
    <source>
        <dbReference type="Proteomes" id="UP000581206"/>
    </source>
</evidence>
<sequence>MSTATESPLLSPADAAAYLRTSEYRVRRLAQHGEISKIKDGRSVWFTTADLDQYIERQRVKAANPFQTSRPKKRR</sequence>
<proteinExistence type="predicted"/>
<name>A0A7X6QYJ3_9CELL</name>
<reference evidence="2 3" key="1">
    <citation type="submission" date="2020-04" db="EMBL/GenBank/DDBJ databases">
        <title>MicrobeNet Type strains.</title>
        <authorList>
            <person name="Nicholson A.C."/>
        </authorList>
    </citation>
    <scope>NUCLEOTIDE SEQUENCE [LARGE SCALE GENOMIC DNA]</scope>
    <source>
        <strain evidence="2 3">ATCC BAA-788</strain>
    </source>
</reference>
<organism evidence="2 3">
    <name type="scientific">Cellulomonas denverensis</name>
    <dbReference type="NCBI Taxonomy" id="264297"/>
    <lineage>
        <taxon>Bacteria</taxon>
        <taxon>Bacillati</taxon>
        <taxon>Actinomycetota</taxon>
        <taxon>Actinomycetes</taxon>
        <taxon>Micrococcales</taxon>
        <taxon>Cellulomonadaceae</taxon>
        <taxon>Cellulomonas</taxon>
    </lineage>
</organism>
<dbReference type="Proteomes" id="UP000581206">
    <property type="component" value="Unassembled WGS sequence"/>
</dbReference>
<dbReference type="NCBIfam" id="TIGR01764">
    <property type="entry name" value="excise"/>
    <property type="match status" value="1"/>
</dbReference>
<feature type="domain" description="Helix-turn-helix" evidence="1">
    <location>
        <begin position="9"/>
        <end position="59"/>
    </location>
</feature>
<keyword evidence="3" id="KW-1185">Reference proteome</keyword>